<evidence type="ECO:0000313" key="2">
    <source>
        <dbReference type="EMBL" id="PZX47121.1"/>
    </source>
</evidence>
<dbReference type="Proteomes" id="UP000249364">
    <property type="component" value="Unassembled WGS sequence"/>
</dbReference>
<dbReference type="OrthoDB" id="9990003at2"/>
<feature type="region of interest" description="Disordered" evidence="1">
    <location>
        <begin position="1"/>
        <end position="35"/>
    </location>
</feature>
<evidence type="ECO:0000256" key="1">
    <source>
        <dbReference type="SAM" id="MobiDB-lite"/>
    </source>
</evidence>
<feature type="compositionally biased region" description="Basic and acidic residues" evidence="1">
    <location>
        <begin position="25"/>
        <end position="34"/>
    </location>
</feature>
<protein>
    <submittedName>
        <fullName evidence="2">Uncharacterized protein</fullName>
    </submittedName>
</protein>
<evidence type="ECO:0000313" key="3">
    <source>
        <dbReference type="Proteomes" id="UP000249364"/>
    </source>
</evidence>
<accession>A0A2W7QG22</accession>
<comment type="caution">
    <text evidence="2">The sequence shown here is derived from an EMBL/GenBank/DDBJ whole genome shotgun (WGS) entry which is preliminary data.</text>
</comment>
<reference evidence="2 3" key="1">
    <citation type="submission" date="2018-06" db="EMBL/GenBank/DDBJ databases">
        <title>Genomic Encyclopedia of Archaeal and Bacterial Type Strains, Phase II (KMG-II): from individual species to whole genera.</title>
        <authorList>
            <person name="Goeker M."/>
        </authorList>
    </citation>
    <scope>NUCLEOTIDE SEQUENCE [LARGE SCALE GENOMIC DNA]</scope>
    <source>
        <strain evidence="2 3">DSM 13087</strain>
    </source>
</reference>
<sequence>MLSRGTKTKRNVEKKGRADLASPRRSGESTRESDVVDETFADDSIAYGAVTEDLTRIFERYAAIMNATAEMNAMNKALAEIGAIPKLQALQNVVDANSSQHFKELTRFADILTELYDNSIDINLHIPASGLRGAIEDRKNIESYFSNSVRKVTDIGKK</sequence>
<dbReference type="RefSeq" id="WP_071470566.1">
    <property type="nucleotide sequence ID" value="NZ_MEHT01000044.1"/>
</dbReference>
<gene>
    <name evidence="2" type="ORF">LY56_00415</name>
</gene>
<keyword evidence="3" id="KW-1185">Reference proteome</keyword>
<name>A0A2W7QG22_9RHOB</name>
<organism evidence="2 3">
    <name type="scientific">Roseinatronobacter thiooxidans</name>
    <dbReference type="NCBI Taxonomy" id="121821"/>
    <lineage>
        <taxon>Bacteria</taxon>
        <taxon>Pseudomonadati</taxon>
        <taxon>Pseudomonadota</taxon>
        <taxon>Alphaproteobacteria</taxon>
        <taxon>Rhodobacterales</taxon>
        <taxon>Paracoccaceae</taxon>
        <taxon>Roseinatronobacter</taxon>
    </lineage>
</organism>
<dbReference type="EMBL" id="QKZQ01000002">
    <property type="protein sequence ID" value="PZX47121.1"/>
    <property type="molecule type" value="Genomic_DNA"/>
</dbReference>
<dbReference type="AlphaFoldDB" id="A0A2W7QG22"/>
<proteinExistence type="predicted"/>